<dbReference type="GO" id="GO:0016020">
    <property type="term" value="C:membrane"/>
    <property type="evidence" value="ECO:0007669"/>
    <property type="project" value="GOC"/>
</dbReference>
<dbReference type="OrthoDB" id="5515308at2"/>
<dbReference type="Proteomes" id="UP000295375">
    <property type="component" value="Unassembled WGS sequence"/>
</dbReference>
<feature type="transmembrane region" description="Helical" evidence="1">
    <location>
        <begin position="73"/>
        <end position="92"/>
    </location>
</feature>
<proteinExistence type="predicted"/>
<keyword evidence="1" id="KW-1133">Transmembrane helix</keyword>
<dbReference type="AlphaFoldDB" id="A0A4R6UU31"/>
<protein>
    <submittedName>
        <fullName evidence="2">Putative membrane protein YGL010W</fullName>
    </submittedName>
</protein>
<keyword evidence="1" id="KW-0812">Transmembrane</keyword>
<gene>
    <name evidence="2" type="ORF">EV696_102374</name>
</gene>
<keyword evidence="3" id="KW-1185">Reference proteome</keyword>
<keyword evidence="1" id="KW-0472">Membrane</keyword>
<evidence type="ECO:0000313" key="2">
    <source>
        <dbReference type="EMBL" id="TDQ50691.1"/>
    </source>
</evidence>
<dbReference type="PANTHER" id="PTHR28026">
    <property type="entry name" value="DUF962 DOMAIN PROTEIN (AFU_ORTHOLOGUE AFUA_8G05310)"/>
    <property type="match status" value="1"/>
</dbReference>
<evidence type="ECO:0000313" key="3">
    <source>
        <dbReference type="Proteomes" id="UP000295375"/>
    </source>
</evidence>
<reference evidence="2 3" key="1">
    <citation type="submission" date="2019-03" db="EMBL/GenBank/DDBJ databases">
        <title>Genomic Encyclopedia of Type Strains, Phase IV (KMG-IV): sequencing the most valuable type-strain genomes for metagenomic binning, comparative biology and taxonomic classification.</title>
        <authorList>
            <person name="Goeker M."/>
        </authorList>
    </citation>
    <scope>NUCLEOTIDE SEQUENCE [LARGE SCALE GENOMIC DNA]</scope>
    <source>
        <strain evidence="2 3">DSM 103792</strain>
    </source>
</reference>
<dbReference type="RefSeq" id="WP_133588075.1">
    <property type="nucleotide sequence ID" value="NZ_CP037953.1"/>
</dbReference>
<evidence type="ECO:0000256" key="1">
    <source>
        <dbReference type="SAM" id="Phobius"/>
    </source>
</evidence>
<dbReference type="Pfam" id="PF06127">
    <property type="entry name" value="Mpo1-like"/>
    <property type="match status" value="1"/>
</dbReference>
<dbReference type="PANTHER" id="PTHR28026:SF9">
    <property type="entry name" value="2-HYDROXY-PALMITIC ACID DIOXYGENASE MPO1"/>
    <property type="match status" value="1"/>
</dbReference>
<feature type="transmembrane region" description="Helical" evidence="1">
    <location>
        <begin position="22"/>
        <end position="46"/>
    </location>
</feature>
<organism evidence="2 3">
    <name type="scientific">Permianibacter aggregans</name>
    <dbReference type="NCBI Taxonomy" id="1510150"/>
    <lineage>
        <taxon>Bacteria</taxon>
        <taxon>Pseudomonadati</taxon>
        <taxon>Pseudomonadota</taxon>
        <taxon>Gammaproteobacteria</taxon>
        <taxon>Pseudomonadales</taxon>
        <taxon>Pseudomonadaceae</taxon>
        <taxon>Permianibacter</taxon>
    </lineage>
</organism>
<dbReference type="EMBL" id="SNYM01000002">
    <property type="protein sequence ID" value="TDQ50691.1"/>
    <property type="molecule type" value="Genomic_DNA"/>
</dbReference>
<feature type="transmembrane region" description="Helical" evidence="1">
    <location>
        <begin position="52"/>
        <end position="68"/>
    </location>
</feature>
<feature type="transmembrane region" description="Helical" evidence="1">
    <location>
        <begin position="98"/>
        <end position="117"/>
    </location>
</feature>
<dbReference type="GO" id="GO:0046521">
    <property type="term" value="P:sphingoid catabolic process"/>
    <property type="evidence" value="ECO:0007669"/>
    <property type="project" value="TreeGrafter"/>
</dbReference>
<feature type="transmembrane region" description="Helical" evidence="1">
    <location>
        <begin position="129"/>
        <end position="147"/>
    </location>
</feature>
<name>A0A4R6UU31_9GAMM</name>
<dbReference type="InterPro" id="IPR009305">
    <property type="entry name" value="Mpo1-like"/>
</dbReference>
<accession>A0A4R6UU31</accession>
<sequence>MKTAGQWLDEYGASHQNPTNKLIHWFCVPVIYFTVAAFLYAIPMPFAEKSLFINWSAFVMVLVAIYYLRLNLALGVLMAAFSFGCLWLSHWLDLHAAFPLWQIAAALFVLAWIAQFIGHHIEGKKPSFLKDLQFLMIGPAWVFGFLLRKVGVSL</sequence>
<comment type="caution">
    <text evidence="2">The sequence shown here is derived from an EMBL/GenBank/DDBJ whole genome shotgun (WGS) entry which is preliminary data.</text>
</comment>